<feature type="region of interest" description="Disordered" evidence="1">
    <location>
        <begin position="40"/>
        <end position="62"/>
    </location>
</feature>
<reference evidence="2" key="1">
    <citation type="journal article" date="2014" name="Int. J. Syst. Evol. Microbiol.">
        <title>Complete genome sequence of Corynebacterium casei LMG S-19264T (=DSM 44701T), isolated from a smear-ripened cheese.</title>
        <authorList>
            <consortium name="US DOE Joint Genome Institute (JGI-PGF)"/>
            <person name="Walter F."/>
            <person name="Albersmeier A."/>
            <person name="Kalinowski J."/>
            <person name="Ruckert C."/>
        </authorList>
    </citation>
    <scope>NUCLEOTIDE SEQUENCE</scope>
    <source>
        <strain evidence="2">JCM 5016</strain>
    </source>
</reference>
<reference evidence="2" key="2">
    <citation type="submission" date="2020-09" db="EMBL/GenBank/DDBJ databases">
        <authorList>
            <person name="Sun Q."/>
            <person name="Ohkuma M."/>
        </authorList>
    </citation>
    <scope>NUCLEOTIDE SEQUENCE</scope>
    <source>
        <strain evidence="2">JCM 5016</strain>
    </source>
</reference>
<comment type="caution">
    <text evidence="2">The sequence shown here is derived from an EMBL/GenBank/DDBJ whole genome shotgun (WGS) entry which is preliminary data.</text>
</comment>
<keyword evidence="3" id="KW-1185">Reference proteome</keyword>
<evidence type="ECO:0000313" key="2">
    <source>
        <dbReference type="EMBL" id="GGZ84487.1"/>
    </source>
</evidence>
<dbReference type="EMBL" id="BMWH01000006">
    <property type="protein sequence ID" value="GGZ84487.1"/>
    <property type="molecule type" value="Genomic_DNA"/>
</dbReference>
<gene>
    <name evidence="2" type="ORF">GCM10010389_23450</name>
</gene>
<evidence type="ECO:0000256" key="1">
    <source>
        <dbReference type="SAM" id="MobiDB-lite"/>
    </source>
</evidence>
<accession>A0A918R6R5</accession>
<dbReference type="RefSeq" id="WP_373303167.1">
    <property type="nucleotide sequence ID" value="NZ_BMWH01000006.1"/>
</dbReference>
<evidence type="ECO:0000313" key="3">
    <source>
        <dbReference type="Proteomes" id="UP000623010"/>
    </source>
</evidence>
<feature type="compositionally biased region" description="Basic and acidic residues" evidence="1">
    <location>
        <begin position="51"/>
        <end position="62"/>
    </location>
</feature>
<sequence>MIVQSECPTGTPSALRLPETGWAQAHRLRGKGVRTCLPAVADGDPAGQERPGAEEHIVRGED</sequence>
<protein>
    <submittedName>
        <fullName evidence="2">Uncharacterized protein</fullName>
    </submittedName>
</protein>
<dbReference type="AlphaFoldDB" id="A0A918R6R5"/>
<name>A0A918R6R5_9ACTN</name>
<organism evidence="2 3">
    <name type="scientific">Streptomyces echinoruber</name>
    <dbReference type="NCBI Taxonomy" id="68898"/>
    <lineage>
        <taxon>Bacteria</taxon>
        <taxon>Bacillati</taxon>
        <taxon>Actinomycetota</taxon>
        <taxon>Actinomycetes</taxon>
        <taxon>Kitasatosporales</taxon>
        <taxon>Streptomycetaceae</taxon>
        <taxon>Streptomyces</taxon>
    </lineage>
</organism>
<dbReference type="Proteomes" id="UP000623010">
    <property type="component" value="Unassembled WGS sequence"/>
</dbReference>
<proteinExistence type="predicted"/>